<dbReference type="InterPro" id="IPR056078">
    <property type="entry name" value="DUF7661"/>
</dbReference>
<organism evidence="2 3">
    <name type="scientific">Chitinimonas prasina</name>
    <dbReference type="NCBI Taxonomy" id="1434937"/>
    <lineage>
        <taxon>Bacteria</taxon>
        <taxon>Pseudomonadati</taxon>
        <taxon>Pseudomonadota</taxon>
        <taxon>Betaproteobacteria</taxon>
        <taxon>Neisseriales</taxon>
        <taxon>Chitinibacteraceae</taxon>
        <taxon>Chitinimonas</taxon>
    </lineage>
</organism>
<reference evidence="3" key="1">
    <citation type="journal article" date="2019" name="Int. J. Syst. Evol. Microbiol.">
        <title>The Global Catalogue of Microorganisms (GCM) 10K type strain sequencing project: providing services to taxonomists for standard genome sequencing and annotation.</title>
        <authorList>
            <consortium name="The Broad Institute Genomics Platform"/>
            <consortium name="The Broad Institute Genome Sequencing Center for Infectious Disease"/>
            <person name="Wu L."/>
            <person name="Ma J."/>
        </authorList>
    </citation>
    <scope>NUCLEOTIDE SEQUENCE [LARGE SCALE GENOMIC DNA]</scope>
    <source>
        <strain evidence="3">NBRC 110044</strain>
    </source>
</reference>
<dbReference type="Proteomes" id="UP001156706">
    <property type="component" value="Unassembled WGS sequence"/>
</dbReference>
<comment type="caution">
    <text evidence="2">The sequence shown here is derived from an EMBL/GenBank/DDBJ whole genome shotgun (WGS) entry which is preliminary data.</text>
</comment>
<evidence type="ECO:0000313" key="3">
    <source>
        <dbReference type="Proteomes" id="UP001156706"/>
    </source>
</evidence>
<keyword evidence="3" id="KW-1185">Reference proteome</keyword>
<proteinExistence type="predicted"/>
<name>A0ABQ5YHP0_9NEIS</name>
<gene>
    <name evidence="2" type="ORF">GCM10007907_19830</name>
</gene>
<evidence type="ECO:0000259" key="1">
    <source>
        <dbReference type="Pfam" id="PF24697"/>
    </source>
</evidence>
<accession>A0ABQ5YHP0</accession>
<dbReference type="Pfam" id="PF24697">
    <property type="entry name" value="DUF7661"/>
    <property type="match status" value="1"/>
</dbReference>
<dbReference type="EMBL" id="BSOG01000002">
    <property type="protein sequence ID" value="GLR13193.1"/>
    <property type="molecule type" value="Genomic_DNA"/>
</dbReference>
<protein>
    <recommendedName>
        <fullName evidence="1">DUF7661 domain-containing protein</fullName>
    </recommendedName>
</protein>
<sequence>MRFDIFGRYKLEIRRVGTEWVAYRPGVGTLLALPDLVIPPELTEAQLAGYLYDLLHELSEPGRSLRRVD</sequence>
<feature type="domain" description="DUF7661" evidence="1">
    <location>
        <begin position="1"/>
        <end position="63"/>
    </location>
</feature>
<dbReference type="RefSeq" id="WP_284196303.1">
    <property type="nucleotide sequence ID" value="NZ_BSOG01000002.1"/>
</dbReference>
<evidence type="ECO:0000313" key="2">
    <source>
        <dbReference type="EMBL" id="GLR13193.1"/>
    </source>
</evidence>